<dbReference type="PANTHER" id="PTHR33375">
    <property type="entry name" value="CHROMOSOME-PARTITIONING PROTEIN PARB-RELATED"/>
    <property type="match status" value="1"/>
</dbReference>
<dbReference type="InterPro" id="IPR036086">
    <property type="entry name" value="ParB/Sulfiredoxin_sf"/>
</dbReference>
<feature type="compositionally biased region" description="Low complexity" evidence="1">
    <location>
        <begin position="20"/>
        <end position="33"/>
    </location>
</feature>
<feature type="domain" description="ParB-like N-terminal" evidence="2">
    <location>
        <begin position="65"/>
        <end position="157"/>
    </location>
</feature>
<dbReference type="InterPro" id="IPR037972">
    <property type="entry name" value="RepB_N"/>
</dbReference>
<reference evidence="3 4" key="1">
    <citation type="submission" date="2015-09" db="EMBL/GenBank/DDBJ databases">
        <authorList>
            <person name="Jackson K.R."/>
            <person name="Lunt B.L."/>
            <person name="Fisher J.N.B."/>
            <person name="Gardner A.V."/>
            <person name="Bailey M.E."/>
            <person name="Deus L.M."/>
            <person name="Earl A.S."/>
            <person name="Gibby P.D."/>
            <person name="Hartmann K.A."/>
            <person name="Liu J.E."/>
            <person name="Manci A.M."/>
            <person name="Nielsen D.A."/>
            <person name="Solomon M.B."/>
            <person name="Breakwell D.P."/>
            <person name="Burnett S.H."/>
            <person name="Grose J.H."/>
        </authorList>
    </citation>
    <scope>NUCLEOTIDE SEQUENCE [LARGE SCALE GENOMIC DNA]</scope>
    <source>
        <strain evidence="3 4">CECT 7799</strain>
    </source>
</reference>
<dbReference type="AlphaFoldDB" id="A0A0M7B4R1"/>
<evidence type="ECO:0000259" key="2">
    <source>
        <dbReference type="SMART" id="SM00470"/>
    </source>
</evidence>
<protein>
    <submittedName>
        <fullName evidence="3">Plasmid partitioning protein RepB</fullName>
    </submittedName>
</protein>
<dbReference type="RefSeq" id="WP_055662198.1">
    <property type="nucleotide sequence ID" value="NZ_CYPR01000025.1"/>
</dbReference>
<keyword evidence="4" id="KW-1185">Reference proteome</keyword>
<accession>A0A0M7B4R1</accession>
<dbReference type="SUPFAM" id="SSF110849">
    <property type="entry name" value="ParB/Sulfiredoxin"/>
    <property type="match status" value="1"/>
</dbReference>
<dbReference type="InterPro" id="IPR003115">
    <property type="entry name" value="ParB_N"/>
</dbReference>
<evidence type="ECO:0000313" key="3">
    <source>
        <dbReference type="EMBL" id="CUH20190.1"/>
    </source>
</evidence>
<feature type="region of interest" description="Disordered" evidence="1">
    <location>
        <begin position="1"/>
        <end position="34"/>
    </location>
</feature>
<gene>
    <name evidence="3" type="ORF">JSE7799_00506</name>
</gene>
<dbReference type="InterPro" id="IPR050336">
    <property type="entry name" value="Chromosome_partition/occlusion"/>
</dbReference>
<evidence type="ECO:0000313" key="4">
    <source>
        <dbReference type="Proteomes" id="UP000049455"/>
    </source>
</evidence>
<dbReference type="Proteomes" id="UP000049455">
    <property type="component" value="Unassembled WGS sequence"/>
</dbReference>
<dbReference type="CDD" id="cd16405">
    <property type="entry name" value="RepB_like_N"/>
    <property type="match status" value="1"/>
</dbReference>
<dbReference type="SMART" id="SM00470">
    <property type="entry name" value="ParB"/>
    <property type="match status" value="1"/>
</dbReference>
<dbReference type="EMBL" id="CYPR01000025">
    <property type="protein sequence ID" value="CUH20190.1"/>
    <property type="molecule type" value="Genomic_DNA"/>
</dbReference>
<dbReference type="Gene3D" id="3.90.1530.30">
    <property type="match status" value="1"/>
</dbReference>
<dbReference type="PANTHER" id="PTHR33375:SF1">
    <property type="entry name" value="CHROMOSOME-PARTITIONING PROTEIN PARB-RELATED"/>
    <property type="match status" value="1"/>
</dbReference>
<proteinExistence type="predicted"/>
<dbReference type="STRING" id="313367.JSE7799_00506"/>
<organism evidence="3 4">
    <name type="scientific">Jannaschia seosinensis</name>
    <dbReference type="NCBI Taxonomy" id="313367"/>
    <lineage>
        <taxon>Bacteria</taxon>
        <taxon>Pseudomonadati</taxon>
        <taxon>Pseudomonadota</taxon>
        <taxon>Alphaproteobacteria</taxon>
        <taxon>Rhodobacterales</taxon>
        <taxon>Roseobacteraceae</taxon>
        <taxon>Jannaschia</taxon>
    </lineage>
</organism>
<dbReference type="GO" id="GO:0005694">
    <property type="term" value="C:chromosome"/>
    <property type="evidence" value="ECO:0007669"/>
    <property type="project" value="TreeGrafter"/>
</dbReference>
<sequence>MAKRRRLSPALLNGTDERLGSSGPSGTETGSPPIARIAADTSSQAAFEDVARALSEAREEGRLAQVIPLDAVETEHLSRDRIAFDAEDMQALKDSLQARGQQVPIEVVDRGEGRFGLISGLRRVMALKSLGATQVLAVLRRPETAAEAYLSMVEENELRSGISFYERARIACEAVRLGIHPDLPAAIQSLFPSASPAKRSKIGTFATVHNAVGDKLRFPAAIPERLGLALGAALAQGGDVAVEFATRLVEADPQDAETERTVIETIISETRSEKTLAKAGRGRPATKPQLLRPGLVMERRAGKVVLSGEELTDDLLARLEHWLKSG</sequence>
<name>A0A0M7B4R1_9RHOB</name>
<evidence type="ECO:0000256" key="1">
    <source>
        <dbReference type="SAM" id="MobiDB-lite"/>
    </source>
</evidence>
<dbReference type="GO" id="GO:0007059">
    <property type="term" value="P:chromosome segregation"/>
    <property type="evidence" value="ECO:0007669"/>
    <property type="project" value="TreeGrafter"/>
</dbReference>
<dbReference type="Pfam" id="PF02195">
    <property type="entry name" value="ParB_N"/>
    <property type="match status" value="1"/>
</dbReference>